<dbReference type="AlphaFoldDB" id="A0A6J4VEU7"/>
<evidence type="ECO:0000259" key="1">
    <source>
        <dbReference type="Pfam" id="PF08241"/>
    </source>
</evidence>
<dbReference type="CDD" id="cd02440">
    <property type="entry name" value="AdoMet_MTases"/>
    <property type="match status" value="1"/>
</dbReference>
<feature type="domain" description="Methyltransferase type 11" evidence="1">
    <location>
        <begin position="57"/>
        <end position="155"/>
    </location>
</feature>
<protein>
    <submittedName>
        <fullName evidence="2">Methyltransferase type 11</fullName>
    </submittedName>
</protein>
<proteinExistence type="predicted"/>
<dbReference type="InterPro" id="IPR052356">
    <property type="entry name" value="Thiol_S-MT"/>
</dbReference>
<reference evidence="2" key="1">
    <citation type="submission" date="2020-02" db="EMBL/GenBank/DDBJ databases">
        <authorList>
            <person name="Meier V. D."/>
        </authorList>
    </citation>
    <scope>NUCLEOTIDE SEQUENCE</scope>
    <source>
        <strain evidence="2">AVDCRST_MAG87</strain>
    </source>
</reference>
<dbReference type="EMBL" id="CADCWJ010000627">
    <property type="protein sequence ID" value="CAA9575694.1"/>
    <property type="molecule type" value="Genomic_DNA"/>
</dbReference>
<accession>A0A6J4VEU7</accession>
<keyword evidence="2" id="KW-0808">Transferase</keyword>
<name>A0A6J4VEU7_9BACT</name>
<gene>
    <name evidence="2" type="ORF">AVDCRST_MAG87-2851</name>
</gene>
<dbReference type="Gene3D" id="3.40.50.150">
    <property type="entry name" value="Vaccinia Virus protein VP39"/>
    <property type="match status" value="1"/>
</dbReference>
<sequence length="221" mass="24380">MTGTGQDHNHHNELTRVAAIYDDIAPTWDERQGLVERRLMGQAMRASLARYLTGDVLEIGTGTGATLPILDLKASGITSLTGTDMSLGMLREARKAARSCDLPVLLVRMNAEALAFADATFDTVTTSLTLCTVPDPARALREMARVVKPGGRIVLLEHVRARNPLLALSQRALTPLQMRMLGCHLDRRTDRLVRDLGFRVEHEETRFFGIFRLIVARPPGA</sequence>
<dbReference type="InterPro" id="IPR013216">
    <property type="entry name" value="Methyltransf_11"/>
</dbReference>
<organism evidence="2">
    <name type="scientific">uncultured Thermomicrobiales bacterium</name>
    <dbReference type="NCBI Taxonomy" id="1645740"/>
    <lineage>
        <taxon>Bacteria</taxon>
        <taxon>Pseudomonadati</taxon>
        <taxon>Thermomicrobiota</taxon>
        <taxon>Thermomicrobia</taxon>
        <taxon>Thermomicrobiales</taxon>
        <taxon>environmental samples</taxon>
    </lineage>
</organism>
<dbReference type="InterPro" id="IPR029063">
    <property type="entry name" value="SAM-dependent_MTases_sf"/>
</dbReference>
<dbReference type="SUPFAM" id="SSF53335">
    <property type="entry name" value="S-adenosyl-L-methionine-dependent methyltransferases"/>
    <property type="match status" value="1"/>
</dbReference>
<dbReference type="Pfam" id="PF08241">
    <property type="entry name" value="Methyltransf_11"/>
    <property type="match status" value="1"/>
</dbReference>
<dbReference type="PANTHER" id="PTHR45036:SF1">
    <property type="entry name" value="METHYLTRANSFERASE LIKE 7A"/>
    <property type="match status" value="1"/>
</dbReference>
<keyword evidence="2" id="KW-0489">Methyltransferase</keyword>
<dbReference type="PANTHER" id="PTHR45036">
    <property type="entry name" value="METHYLTRANSFERASE LIKE 7B"/>
    <property type="match status" value="1"/>
</dbReference>
<evidence type="ECO:0000313" key="2">
    <source>
        <dbReference type="EMBL" id="CAA9575694.1"/>
    </source>
</evidence>
<dbReference type="GO" id="GO:0008757">
    <property type="term" value="F:S-adenosylmethionine-dependent methyltransferase activity"/>
    <property type="evidence" value="ECO:0007669"/>
    <property type="project" value="InterPro"/>
</dbReference>
<dbReference type="GO" id="GO:0032259">
    <property type="term" value="P:methylation"/>
    <property type="evidence" value="ECO:0007669"/>
    <property type="project" value="UniProtKB-KW"/>
</dbReference>